<accession>A0A922EI57</accession>
<keyword evidence="1" id="KW-0472">Membrane</keyword>
<dbReference type="EMBL" id="CM031831">
    <property type="protein sequence ID" value="KAG6703375.1"/>
    <property type="molecule type" value="Genomic_DNA"/>
</dbReference>
<dbReference type="AlphaFoldDB" id="A0A922EI57"/>
<evidence type="ECO:0000256" key="1">
    <source>
        <dbReference type="SAM" id="Phobius"/>
    </source>
</evidence>
<name>A0A922EI57_CARIL</name>
<organism evidence="2 3">
    <name type="scientific">Carya illinoinensis</name>
    <name type="common">Pecan</name>
    <dbReference type="NCBI Taxonomy" id="32201"/>
    <lineage>
        <taxon>Eukaryota</taxon>
        <taxon>Viridiplantae</taxon>
        <taxon>Streptophyta</taxon>
        <taxon>Embryophyta</taxon>
        <taxon>Tracheophyta</taxon>
        <taxon>Spermatophyta</taxon>
        <taxon>Magnoliopsida</taxon>
        <taxon>eudicotyledons</taxon>
        <taxon>Gunneridae</taxon>
        <taxon>Pentapetalae</taxon>
        <taxon>rosids</taxon>
        <taxon>fabids</taxon>
        <taxon>Fagales</taxon>
        <taxon>Juglandaceae</taxon>
        <taxon>Carya</taxon>
    </lineage>
</organism>
<dbReference type="Proteomes" id="UP000811246">
    <property type="component" value="Chromosome 7"/>
</dbReference>
<evidence type="ECO:0000313" key="3">
    <source>
        <dbReference type="Proteomes" id="UP000811246"/>
    </source>
</evidence>
<proteinExistence type="predicted"/>
<feature type="transmembrane region" description="Helical" evidence="1">
    <location>
        <begin position="34"/>
        <end position="61"/>
    </location>
</feature>
<keyword evidence="1" id="KW-0812">Transmembrane</keyword>
<evidence type="ECO:0000313" key="2">
    <source>
        <dbReference type="EMBL" id="KAG6703375.1"/>
    </source>
</evidence>
<protein>
    <submittedName>
        <fullName evidence="2">Uncharacterized protein</fullName>
    </submittedName>
</protein>
<comment type="caution">
    <text evidence="2">The sequence shown here is derived from an EMBL/GenBank/DDBJ whole genome shotgun (WGS) entry which is preliminary data.</text>
</comment>
<keyword evidence="1" id="KW-1133">Transmembrane helix</keyword>
<reference evidence="2" key="1">
    <citation type="submission" date="2021-01" db="EMBL/GenBank/DDBJ databases">
        <authorList>
            <person name="Lovell J.T."/>
            <person name="Bentley N."/>
            <person name="Bhattarai G."/>
            <person name="Jenkins J.W."/>
            <person name="Sreedasyam A."/>
            <person name="Alarcon Y."/>
            <person name="Bock C."/>
            <person name="Boston L."/>
            <person name="Carlson J."/>
            <person name="Cervantes K."/>
            <person name="Clermont K."/>
            <person name="Krom N."/>
            <person name="Kubenka K."/>
            <person name="Mamidi S."/>
            <person name="Mattison C."/>
            <person name="Monteros M."/>
            <person name="Pisani C."/>
            <person name="Plott C."/>
            <person name="Rajasekar S."/>
            <person name="Rhein H.S."/>
            <person name="Rohla C."/>
            <person name="Song M."/>
            <person name="Hilaire R.S."/>
            <person name="Shu S."/>
            <person name="Wells L."/>
            <person name="Wang X."/>
            <person name="Webber J."/>
            <person name="Heerema R.J."/>
            <person name="Klein P."/>
            <person name="Conner P."/>
            <person name="Grauke L."/>
            <person name="Grimwood J."/>
            <person name="Schmutz J."/>
            <person name="Randall J.J."/>
        </authorList>
    </citation>
    <scope>NUCLEOTIDE SEQUENCE</scope>
    <source>
        <tissue evidence="2">Leaf</tissue>
    </source>
</reference>
<gene>
    <name evidence="2" type="ORF">I3842_07G082200</name>
</gene>
<sequence>MGENRRRWEKIGRFWLESSLGLPKTHFSFLCFQFLQFLALCLIQAFVSIALAFELFSLSLFSVSAEYFQQLLCLGSFSVVCNFSSNDFQLPSSIFLFDLR</sequence>